<name>A0AAP0BT58_9ASPA</name>
<gene>
    <name evidence="1" type="ORF">KSP39_PZI005103</name>
</gene>
<proteinExistence type="predicted"/>
<organism evidence="1 2">
    <name type="scientific">Platanthera zijinensis</name>
    <dbReference type="NCBI Taxonomy" id="2320716"/>
    <lineage>
        <taxon>Eukaryota</taxon>
        <taxon>Viridiplantae</taxon>
        <taxon>Streptophyta</taxon>
        <taxon>Embryophyta</taxon>
        <taxon>Tracheophyta</taxon>
        <taxon>Spermatophyta</taxon>
        <taxon>Magnoliopsida</taxon>
        <taxon>Liliopsida</taxon>
        <taxon>Asparagales</taxon>
        <taxon>Orchidaceae</taxon>
        <taxon>Orchidoideae</taxon>
        <taxon>Orchideae</taxon>
        <taxon>Orchidinae</taxon>
        <taxon>Platanthera</taxon>
    </lineage>
</organism>
<protein>
    <submittedName>
        <fullName evidence="1">Uncharacterized protein</fullName>
    </submittedName>
</protein>
<sequence>MQASSSQTIRPPRSITSREVLCCISFLLSGAATDIAPSFCPVHATHARVRA</sequence>
<dbReference type="AlphaFoldDB" id="A0AAP0BT58"/>
<dbReference type="Proteomes" id="UP001418222">
    <property type="component" value="Unassembled WGS sequence"/>
</dbReference>
<dbReference type="EMBL" id="JBBWWQ010000004">
    <property type="protein sequence ID" value="KAK8949450.1"/>
    <property type="molecule type" value="Genomic_DNA"/>
</dbReference>
<evidence type="ECO:0000313" key="1">
    <source>
        <dbReference type="EMBL" id="KAK8949450.1"/>
    </source>
</evidence>
<reference evidence="1 2" key="1">
    <citation type="journal article" date="2022" name="Nat. Plants">
        <title>Genomes of leafy and leafless Platanthera orchids illuminate the evolution of mycoheterotrophy.</title>
        <authorList>
            <person name="Li M.H."/>
            <person name="Liu K.W."/>
            <person name="Li Z."/>
            <person name="Lu H.C."/>
            <person name="Ye Q.L."/>
            <person name="Zhang D."/>
            <person name="Wang J.Y."/>
            <person name="Li Y.F."/>
            <person name="Zhong Z.M."/>
            <person name="Liu X."/>
            <person name="Yu X."/>
            <person name="Liu D.K."/>
            <person name="Tu X.D."/>
            <person name="Liu B."/>
            <person name="Hao Y."/>
            <person name="Liao X.Y."/>
            <person name="Jiang Y.T."/>
            <person name="Sun W.H."/>
            <person name="Chen J."/>
            <person name="Chen Y.Q."/>
            <person name="Ai Y."/>
            <person name="Zhai J.W."/>
            <person name="Wu S.S."/>
            <person name="Zhou Z."/>
            <person name="Hsiao Y.Y."/>
            <person name="Wu W.L."/>
            <person name="Chen Y.Y."/>
            <person name="Lin Y.F."/>
            <person name="Hsu J.L."/>
            <person name="Li C.Y."/>
            <person name="Wang Z.W."/>
            <person name="Zhao X."/>
            <person name="Zhong W.Y."/>
            <person name="Ma X.K."/>
            <person name="Ma L."/>
            <person name="Huang J."/>
            <person name="Chen G.Z."/>
            <person name="Huang M.Z."/>
            <person name="Huang L."/>
            <person name="Peng D.H."/>
            <person name="Luo Y.B."/>
            <person name="Zou S.Q."/>
            <person name="Chen S.P."/>
            <person name="Lan S."/>
            <person name="Tsai W.C."/>
            <person name="Van de Peer Y."/>
            <person name="Liu Z.J."/>
        </authorList>
    </citation>
    <scope>NUCLEOTIDE SEQUENCE [LARGE SCALE GENOMIC DNA]</scope>
    <source>
        <strain evidence="1">Lor287</strain>
    </source>
</reference>
<comment type="caution">
    <text evidence="1">The sequence shown here is derived from an EMBL/GenBank/DDBJ whole genome shotgun (WGS) entry which is preliminary data.</text>
</comment>
<evidence type="ECO:0000313" key="2">
    <source>
        <dbReference type="Proteomes" id="UP001418222"/>
    </source>
</evidence>
<accession>A0AAP0BT58</accession>
<keyword evidence="2" id="KW-1185">Reference proteome</keyword>